<evidence type="ECO:0000313" key="4">
    <source>
        <dbReference type="Proteomes" id="UP000018144"/>
    </source>
</evidence>
<accession>U4L3Y4</accession>
<name>U4L3Y4_PYROM</name>
<keyword evidence="2" id="KW-0472">Membrane</keyword>
<dbReference type="AlphaFoldDB" id="U4L3Y4"/>
<evidence type="ECO:0000313" key="3">
    <source>
        <dbReference type="EMBL" id="CCX10886.1"/>
    </source>
</evidence>
<proteinExistence type="predicted"/>
<keyword evidence="2" id="KW-0812">Transmembrane</keyword>
<sequence>MPIRSRGPNNNTNSPPVLPSSYARNPAYNSTIRSHASNNTNTTNATSYTNTTSSLFPHSTSSLHSPSQSTTPGGPVHAVRLTQYPSPYSTIASQTSYTSYFHSLASSGPSRFTRYTPSVSTSSQQPSHDPDCRTDSEYGFQPIVYPILVHHHDIDPETQPTWGLFFFVVTLACGVCWGAWFAGIRLWWMWAT</sequence>
<keyword evidence="4" id="KW-1185">Reference proteome</keyword>
<feature type="region of interest" description="Disordered" evidence="1">
    <location>
        <begin position="1"/>
        <end position="78"/>
    </location>
</feature>
<keyword evidence="2" id="KW-1133">Transmembrane helix</keyword>
<dbReference type="OrthoDB" id="10499858at2759"/>
<protein>
    <submittedName>
        <fullName evidence="3">Uncharacterized protein</fullName>
    </submittedName>
</protein>
<dbReference type="Proteomes" id="UP000018144">
    <property type="component" value="Unassembled WGS sequence"/>
</dbReference>
<gene>
    <name evidence="3" type="ORF">PCON_10480</name>
</gene>
<evidence type="ECO:0000256" key="2">
    <source>
        <dbReference type="SAM" id="Phobius"/>
    </source>
</evidence>
<reference evidence="3 4" key="1">
    <citation type="journal article" date="2013" name="PLoS Genet.">
        <title>The genome and development-dependent transcriptomes of Pyronema confluens: a window into fungal evolution.</title>
        <authorList>
            <person name="Traeger S."/>
            <person name="Altegoer F."/>
            <person name="Freitag M."/>
            <person name="Gabaldon T."/>
            <person name="Kempken F."/>
            <person name="Kumar A."/>
            <person name="Marcet-Houben M."/>
            <person name="Poggeler S."/>
            <person name="Stajich J.E."/>
            <person name="Nowrousian M."/>
        </authorList>
    </citation>
    <scope>NUCLEOTIDE SEQUENCE [LARGE SCALE GENOMIC DNA]</scope>
    <source>
        <strain evidence="4">CBS 100304</strain>
        <tissue evidence="3">Vegetative mycelium</tissue>
    </source>
</reference>
<feature type="compositionally biased region" description="Low complexity" evidence="1">
    <location>
        <begin position="34"/>
        <end position="71"/>
    </location>
</feature>
<organism evidence="3 4">
    <name type="scientific">Pyronema omphalodes (strain CBS 100304)</name>
    <name type="common">Pyronema confluens</name>
    <dbReference type="NCBI Taxonomy" id="1076935"/>
    <lineage>
        <taxon>Eukaryota</taxon>
        <taxon>Fungi</taxon>
        <taxon>Dikarya</taxon>
        <taxon>Ascomycota</taxon>
        <taxon>Pezizomycotina</taxon>
        <taxon>Pezizomycetes</taxon>
        <taxon>Pezizales</taxon>
        <taxon>Pyronemataceae</taxon>
        <taxon>Pyronema</taxon>
    </lineage>
</organism>
<evidence type="ECO:0000256" key="1">
    <source>
        <dbReference type="SAM" id="MobiDB-lite"/>
    </source>
</evidence>
<dbReference type="EMBL" id="HF935572">
    <property type="protein sequence ID" value="CCX10886.1"/>
    <property type="molecule type" value="Genomic_DNA"/>
</dbReference>
<feature type="transmembrane region" description="Helical" evidence="2">
    <location>
        <begin position="162"/>
        <end position="188"/>
    </location>
</feature>